<dbReference type="SMART" id="SM00112">
    <property type="entry name" value="CA"/>
    <property type="match status" value="1"/>
</dbReference>
<keyword evidence="5" id="KW-0130">Cell adhesion</keyword>
<comment type="subcellular location">
    <subcellularLocation>
        <location evidence="1">Membrane</location>
    </subcellularLocation>
</comment>
<evidence type="ECO:0000259" key="9">
    <source>
        <dbReference type="PROSITE" id="PS50268"/>
    </source>
</evidence>
<evidence type="ECO:0000256" key="4">
    <source>
        <dbReference type="ARBA" id="ARBA00022837"/>
    </source>
</evidence>
<dbReference type="InterPro" id="IPR015919">
    <property type="entry name" value="Cadherin-like_sf"/>
</dbReference>
<evidence type="ECO:0000313" key="10">
    <source>
        <dbReference type="EMBL" id="CAF4244803.1"/>
    </source>
</evidence>
<accession>A0A8S3HBN1</accession>
<dbReference type="GO" id="GO:0005911">
    <property type="term" value="C:cell-cell junction"/>
    <property type="evidence" value="ECO:0007669"/>
    <property type="project" value="TreeGrafter"/>
</dbReference>
<dbReference type="GO" id="GO:0007156">
    <property type="term" value="P:homophilic cell adhesion via plasma membrane adhesion molecules"/>
    <property type="evidence" value="ECO:0007669"/>
    <property type="project" value="InterPro"/>
</dbReference>
<feature type="non-terminal residue" evidence="11">
    <location>
        <position position="1"/>
    </location>
</feature>
<evidence type="ECO:0000256" key="7">
    <source>
        <dbReference type="ARBA" id="ARBA00023136"/>
    </source>
</evidence>
<dbReference type="GO" id="GO:0016020">
    <property type="term" value="C:membrane"/>
    <property type="evidence" value="ECO:0007669"/>
    <property type="project" value="UniProtKB-SubCell"/>
</dbReference>
<evidence type="ECO:0000313" key="12">
    <source>
        <dbReference type="Proteomes" id="UP000681967"/>
    </source>
</evidence>
<evidence type="ECO:0000256" key="1">
    <source>
        <dbReference type="ARBA" id="ARBA00004370"/>
    </source>
</evidence>
<dbReference type="GO" id="GO:0005509">
    <property type="term" value="F:calcium ion binding"/>
    <property type="evidence" value="ECO:0007669"/>
    <property type="project" value="UniProtKB-UniRule"/>
</dbReference>
<organism evidence="11 12">
    <name type="scientific">Rotaria magnacalcarata</name>
    <dbReference type="NCBI Taxonomy" id="392030"/>
    <lineage>
        <taxon>Eukaryota</taxon>
        <taxon>Metazoa</taxon>
        <taxon>Spiralia</taxon>
        <taxon>Gnathifera</taxon>
        <taxon>Rotifera</taxon>
        <taxon>Eurotatoria</taxon>
        <taxon>Bdelloidea</taxon>
        <taxon>Philodinida</taxon>
        <taxon>Philodinidae</taxon>
        <taxon>Rotaria</taxon>
    </lineage>
</organism>
<dbReference type="EMBL" id="CAJOBH010289820">
    <property type="protein sequence ID" value="CAF5179724.1"/>
    <property type="molecule type" value="Genomic_DNA"/>
</dbReference>
<dbReference type="PANTHER" id="PTHR24025">
    <property type="entry name" value="DESMOGLEIN FAMILY MEMBER"/>
    <property type="match status" value="1"/>
</dbReference>
<dbReference type="CDD" id="cd11304">
    <property type="entry name" value="Cadherin_repeat"/>
    <property type="match status" value="1"/>
</dbReference>
<evidence type="ECO:0000256" key="8">
    <source>
        <dbReference type="PROSITE-ProRule" id="PRU00043"/>
    </source>
</evidence>
<keyword evidence="2" id="KW-0812">Transmembrane</keyword>
<keyword evidence="7" id="KW-0472">Membrane</keyword>
<evidence type="ECO:0000313" key="11">
    <source>
        <dbReference type="EMBL" id="CAF5179724.1"/>
    </source>
</evidence>
<proteinExistence type="predicted"/>
<keyword evidence="6" id="KW-1133">Transmembrane helix</keyword>
<dbReference type="Proteomes" id="UP000681720">
    <property type="component" value="Unassembled WGS sequence"/>
</dbReference>
<keyword evidence="3" id="KW-0677">Repeat</keyword>
<feature type="domain" description="Cadherin" evidence="9">
    <location>
        <begin position="1"/>
        <end position="72"/>
    </location>
</feature>
<protein>
    <recommendedName>
        <fullName evidence="9">Cadherin domain-containing protein</fullName>
    </recommendedName>
</protein>
<dbReference type="InterPro" id="IPR002126">
    <property type="entry name" value="Cadherin-like_dom"/>
</dbReference>
<sequence length="114" mass="13040">DRDKNLIIYSISSSNFKIDSFTGELFVNKQLDYDANDSCESLFVTAKNQDGLNSSCPVEICLQPINEYPPELHIESRLIYVNIDNTSCIHIHAFDRDRSPLSFLSFRLEKSSKC</sequence>
<dbReference type="Gene3D" id="2.60.40.60">
    <property type="entry name" value="Cadherins"/>
    <property type="match status" value="1"/>
</dbReference>
<evidence type="ECO:0000256" key="2">
    <source>
        <dbReference type="ARBA" id="ARBA00022692"/>
    </source>
</evidence>
<keyword evidence="4 8" id="KW-0106">Calcium</keyword>
<evidence type="ECO:0000256" key="3">
    <source>
        <dbReference type="ARBA" id="ARBA00022737"/>
    </source>
</evidence>
<comment type="caution">
    <text evidence="11">The sequence shown here is derived from an EMBL/GenBank/DDBJ whole genome shotgun (WGS) entry which is preliminary data.</text>
</comment>
<feature type="non-terminal residue" evidence="11">
    <location>
        <position position="114"/>
    </location>
</feature>
<dbReference type="PROSITE" id="PS50268">
    <property type="entry name" value="CADHERIN_2"/>
    <property type="match status" value="1"/>
</dbReference>
<dbReference type="SUPFAM" id="SSF49313">
    <property type="entry name" value="Cadherin-like"/>
    <property type="match status" value="1"/>
</dbReference>
<evidence type="ECO:0000256" key="5">
    <source>
        <dbReference type="ARBA" id="ARBA00022889"/>
    </source>
</evidence>
<dbReference type="PANTHER" id="PTHR24025:SF23">
    <property type="entry name" value="NEURAL-CADHERIN"/>
    <property type="match status" value="1"/>
</dbReference>
<dbReference type="InterPro" id="IPR050971">
    <property type="entry name" value="Cadherin-domain_protein"/>
</dbReference>
<dbReference type="EMBL" id="CAJOBJ010026064">
    <property type="protein sequence ID" value="CAF4244803.1"/>
    <property type="molecule type" value="Genomic_DNA"/>
</dbReference>
<dbReference type="AlphaFoldDB" id="A0A8S3HBN1"/>
<dbReference type="Proteomes" id="UP000681967">
    <property type="component" value="Unassembled WGS sequence"/>
</dbReference>
<gene>
    <name evidence="11" type="ORF">BYL167_LOCUS78777</name>
    <name evidence="10" type="ORF">GIL414_LOCUS23425</name>
</gene>
<name>A0A8S3HBN1_9BILA</name>
<evidence type="ECO:0000256" key="6">
    <source>
        <dbReference type="ARBA" id="ARBA00022989"/>
    </source>
</evidence>
<reference evidence="11" key="1">
    <citation type="submission" date="2021-02" db="EMBL/GenBank/DDBJ databases">
        <authorList>
            <person name="Nowell W R."/>
        </authorList>
    </citation>
    <scope>NUCLEOTIDE SEQUENCE</scope>
</reference>